<dbReference type="PANTHER" id="PTHR11469:SF1">
    <property type="entry name" value="GLUCOSE-6-PHOSPHATE ISOMERASE"/>
    <property type="match status" value="1"/>
</dbReference>
<evidence type="ECO:0000313" key="4">
    <source>
        <dbReference type="EMBL" id="CAB4588374.1"/>
    </source>
</evidence>
<dbReference type="SUPFAM" id="SSF53697">
    <property type="entry name" value="SIS domain"/>
    <property type="match status" value="1"/>
</dbReference>
<dbReference type="GO" id="GO:0006096">
    <property type="term" value="P:glycolytic process"/>
    <property type="evidence" value="ECO:0007669"/>
    <property type="project" value="UniProtKB-KW"/>
</dbReference>
<keyword evidence="3" id="KW-0413">Isomerase</keyword>
<reference evidence="4" key="1">
    <citation type="submission" date="2020-05" db="EMBL/GenBank/DDBJ databases">
        <authorList>
            <person name="Chiriac C."/>
            <person name="Salcher M."/>
            <person name="Ghai R."/>
            <person name="Kavagutti S V."/>
        </authorList>
    </citation>
    <scope>NUCLEOTIDE SEQUENCE</scope>
</reference>
<dbReference type="AlphaFoldDB" id="A0A6J6FMX5"/>
<dbReference type="Pfam" id="PF00342">
    <property type="entry name" value="PGI"/>
    <property type="match status" value="1"/>
</dbReference>
<sequence length="496" mass="54405">MGNEAGHDHSDLISKLNEILPKIAANDSSIWGPTSEAPNRLGWVDLPVTSRQLLPELDALSAWTRSNKLDQFVLCGMGGSSLATELIAKTNNKNITILDSTHPEQITRSIPKDLARSLVIIASKSGTTIETLSHFKFFEKLFLDSNLEPKNHIVLITDQGTALDSSGRKSGYRVFNASSNVGGRFSALTTFGLLPASLTGTDVSILLDDAEKMSKLLVEPNSIAVQIAIAMFTRSKQFVYFVEQQSNTPGLASWIEQLIAESTGKDGIGRLPIVVNELNQTNQELSIGFKDGQYDLVVKGSLGEHLILWQWVTVLLCFLLEVDPFNQPNVTEAKDNTSKILTDLSAGNFVHEQPRNSNKNFDLFSNLEISSVSDFLNLPCAYFSIMAFLPSSFEQELIGVQNQLISKLNKPVTFGLGPRYLHSTGQIHKGGQSNGGFIQITQEIKTELVIPGEQYTFGQLISAQALGDANSLTTRGVPLLRIHLKNKDCDLLEIFN</sequence>
<dbReference type="PROSITE" id="PS51463">
    <property type="entry name" value="P_GLUCOSE_ISOMERASE_3"/>
    <property type="match status" value="1"/>
</dbReference>
<gene>
    <name evidence="4" type="ORF">UFOPK1798_00284</name>
</gene>
<keyword evidence="2" id="KW-0324">Glycolysis</keyword>
<dbReference type="InterPro" id="IPR001672">
    <property type="entry name" value="G6P_Isomerase"/>
</dbReference>
<dbReference type="InterPro" id="IPR046348">
    <property type="entry name" value="SIS_dom_sf"/>
</dbReference>
<evidence type="ECO:0000256" key="2">
    <source>
        <dbReference type="ARBA" id="ARBA00023152"/>
    </source>
</evidence>
<name>A0A6J6FMX5_9ZZZZ</name>
<dbReference type="PANTHER" id="PTHR11469">
    <property type="entry name" value="GLUCOSE-6-PHOSPHATE ISOMERASE"/>
    <property type="match status" value="1"/>
</dbReference>
<dbReference type="GO" id="GO:0051156">
    <property type="term" value="P:glucose 6-phosphate metabolic process"/>
    <property type="evidence" value="ECO:0007669"/>
    <property type="project" value="TreeGrafter"/>
</dbReference>
<evidence type="ECO:0000256" key="1">
    <source>
        <dbReference type="ARBA" id="ARBA00022432"/>
    </source>
</evidence>
<dbReference type="GO" id="GO:0004347">
    <property type="term" value="F:glucose-6-phosphate isomerase activity"/>
    <property type="evidence" value="ECO:0007669"/>
    <property type="project" value="InterPro"/>
</dbReference>
<dbReference type="EMBL" id="CAEZUH010000015">
    <property type="protein sequence ID" value="CAB4588374.1"/>
    <property type="molecule type" value="Genomic_DNA"/>
</dbReference>
<dbReference type="Gene3D" id="3.40.50.10490">
    <property type="entry name" value="Glucose-6-phosphate isomerase like protein, domain 1"/>
    <property type="match status" value="1"/>
</dbReference>
<dbReference type="GO" id="GO:0005829">
    <property type="term" value="C:cytosol"/>
    <property type="evidence" value="ECO:0007669"/>
    <property type="project" value="TreeGrafter"/>
</dbReference>
<protein>
    <submittedName>
        <fullName evidence="4">Unannotated protein</fullName>
    </submittedName>
</protein>
<dbReference type="GO" id="GO:0097367">
    <property type="term" value="F:carbohydrate derivative binding"/>
    <property type="evidence" value="ECO:0007669"/>
    <property type="project" value="InterPro"/>
</dbReference>
<keyword evidence="1" id="KW-0312">Gluconeogenesis</keyword>
<evidence type="ECO:0000256" key="3">
    <source>
        <dbReference type="ARBA" id="ARBA00023235"/>
    </source>
</evidence>
<proteinExistence type="predicted"/>
<dbReference type="GO" id="GO:0048029">
    <property type="term" value="F:monosaccharide binding"/>
    <property type="evidence" value="ECO:0007669"/>
    <property type="project" value="TreeGrafter"/>
</dbReference>
<dbReference type="GO" id="GO:0006094">
    <property type="term" value="P:gluconeogenesis"/>
    <property type="evidence" value="ECO:0007669"/>
    <property type="project" value="UniProtKB-KW"/>
</dbReference>
<organism evidence="4">
    <name type="scientific">freshwater metagenome</name>
    <dbReference type="NCBI Taxonomy" id="449393"/>
    <lineage>
        <taxon>unclassified sequences</taxon>
        <taxon>metagenomes</taxon>
        <taxon>ecological metagenomes</taxon>
    </lineage>
</organism>
<accession>A0A6J6FMX5</accession>